<dbReference type="KEGG" id="dmm:dnm_065110"/>
<sequence>MFIQPGATVRVRMQKTSGPGGACQNATLRGCARLCSIFGPGLHLNTVDLNVSGFSGIFSGVRKMLFRKRKNIIFALRIRSELPKSTALGLHLGLQYMVALQR</sequence>
<organism evidence="1 2">
    <name type="scientific">Desulfonema magnum</name>
    <dbReference type="NCBI Taxonomy" id="45655"/>
    <lineage>
        <taxon>Bacteria</taxon>
        <taxon>Pseudomonadati</taxon>
        <taxon>Thermodesulfobacteriota</taxon>
        <taxon>Desulfobacteria</taxon>
        <taxon>Desulfobacterales</taxon>
        <taxon>Desulfococcaceae</taxon>
        <taxon>Desulfonema</taxon>
    </lineage>
</organism>
<dbReference type="EMBL" id="CP061800">
    <property type="protein sequence ID" value="QTA90450.1"/>
    <property type="molecule type" value="Genomic_DNA"/>
</dbReference>
<dbReference type="AlphaFoldDB" id="A0A975GR11"/>
<proteinExistence type="predicted"/>
<evidence type="ECO:0000313" key="1">
    <source>
        <dbReference type="EMBL" id="QTA90450.1"/>
    </source>
</evidence>
<dbReference type="Proteomes" id="UP000663722">
    <property type="component" value="Chromosome"/>
</dbReference>
<evidence type="ECO:0000313" key="2">
    <source>
        <dbReference type="Proteomes" id="UP000663722"/>
    </source>
</evidence>
<accession>A0A975GR11</accession>
<gene>
    <name evidence="1" type="ORF">dnm_065110</name>
</gene>
<keyword evidence="2" id="KW-1185">Reference proteome</keyword>
<reference evidence="1" key="1">
    <citation type="journal article" date="2021" name="Microb. Physiol.">
        <title>Proteogenomic Insights into the Physiology of Marine, Sulfate-Reducing, Filamentous Desulfonema limicola and Desulfonema magnum.</title>
        <authorList>
            <person name="Schnaars V."/>
            <person name="Wohlbrand L."/>
            <person name="Scheve S."/>
            <person name="Hinrichs C."/>
            <person name="Reinhardt R."/>
            <person name="Rabus R."/>
        </authorList>
    </citation>
    <scope>NUCLEOTIDE SEQUENCE</scope>
    <source>
        <strain evidence="1">4be13</strain>
    </source>
</reference>
<name>A0A975GR11_9BACT</name>
<protein>
    <submittedName>
        <fullName evidence="1">Uncharacterized protein</fullName>
    </submittedName>
</protein>